<keyword evidence="4 17" id="KW-0808">Transferase</keyword>
<feature type="binding site" evidence="17">
    <location>
        <position position="109"/>
    </location>
    <ligand>
        <name>Mg(2+)</name>
        <dbReference type="ChEBI" id="CHEBI:18420"/>
    </ligand>
</feature>
<feature type="binding site" evidence="17">
    <location>
        <position position="339"/>
    </location>
    <ligand>
        <name>UDP-N-acetyl-alpha-D-glucosamine</name>
        <dbReference type="ChEBI" id="CHEBI:57705"/>
    </ligand>
</feature>
<feature type="binding site" evidence="17">
    <location>
        <position position="234"/>
    </location>
    <ligand>
        <name>Mg(2+)</name>
        <dbReference type="ChEBI" id="CHEBI:18420"/>
    </ligand>
</feature>
<evidence type="ECO:0000256" key="15">
    <source>
        <dbReference type="ARBA" id="ARBA00048493"/>
    </source>
</evidence>
<dbReference type="NCBIfam" id="TIGR01173">
    <property type="entry name" value="glmU"/>
    <property type="match status" value="1"/>
</dbReference>
<dbReference type="SUPFAM" id="SSF51161">
    <property type="entry name" value="Trimeric LpxA-like enzymes"/>
    <property type="match status" value="1"/>
</dbReference>
<evidence type="ECO:0000256" key="9">
    <source>
        <dbReference type="ARBA" id="ARBA00022960"/>
    </source>
</evidence>
<comment type="catalytic activity">
    <reaction evidence="15 17">
        <text>N-acetyl-alpha-D-glucosamine 1-phosphate + UTP + H(+) = UDP-N-acetyl-alpha-D-glucosamine + diphosphate</text>
        <dbReference type="Rhea" id="RHEA:13509"/>
        <dbReference type="ChEBI" id="CHEBI:15378"/>
        <dbReference type="ChEBI" id="CHEBI:33019"/>
        <dbReference type="ChEBI" id="CHEBI:46398"/>
        <dbReference type="ChEBI" id="CHEBI:57705"/>
        <dbReference type="ChEBI" id="CHEBI:57776"/>
        <dbReference type="EC" id="2.7.7.23"/>
    </reaction>
</comment>
<evidence type="ECO:0000256" key="12">
    <source>
        <dbReference type="ARBA" id="ARBA00023315"/>
    </source>
</evidence>
<keyword evidence="11 17" id="KW-0511">Multifunctional enzyme</keyword>
<dbReference type="OrthoDB" id="9775031at2"/>
<keyword evidence="3 17" id="KW-0963">Cytoplasm</keyword>
<dbReference type="Pfam" id="PF12804">
    <property type="entry name" value="NTP_transf_3"/>
    <property type="match status" value="1"/>
</dbReference>
<evidence type="ECO:0000313" key="20">
    <source>
        <dbReference type="Proteomes" id="UP000196320"/>
    </source>
</evidence>
<dbReference type="GO" id="GO:0016020">
    <property type="term" value="C:membrane"/>
    <property type="evidence" value="ECO:0007669"/>
    <property type="project" value="GOC"/>
</dbReference>
<feature type="binding site" evidence="17">
    <location>
        <begin position="392"/>
        <end position="393"/>
    </location>
    <ligand>
        <name>acetyl-CoA</name>
        <dbReference type="ChEBI" id="CHEBI:57288"/>
    </ligand>
</feature>
<dbReference type="InterPro" id="IPR025877">
    <property type="entry name" value="MobA-like_NTP_Trfase"/>
</dbReference>
<comment type="pathway">
    <text evidence="17">Nucleotide-sugar biosynthesis; UDP-N-acetyl-alpha-D-glucosamine biosynthesis; N-acetyl-alpha-D-glucosamine 1-phosphate from alpha-D-glucosamine 6-phosphate (route II): step 2/2.</text>
</comment>
<evidence type="ECO:0000256" key="3">
    <source>
        <dbReference type="ARBA" id="ARBA00022490"/>
    </source>
</evidence>
<dbReference type="InterPro" id="IPR038009">
    <property type="entry name" value="GlmU_C_LbH"/>
</dbReference>
<keyword evidence="10 17" id="KW-0573">Peptidoglycan synthesis</keyword>
<comment type="subunit">
    <text evidence="17">Homotrimer.</text>
</comment>
<evidence type="ECO:0000256" key="14">
    <source>
        <dbReference type="ARBA" id="ARBA00048247"/>
    </source>
</evidence>
<keyword evidence="9 17" id="KW-0133">Cell shape</keyword>
<feature type="binding site" evidence="17">
    <location>
        <position position="372"/>
    </location>
    <ligand>
        <name>UDP-N-acetyl-alpha-D-glucosamine</name>
        <dbReference type="ChEBI" id="CHEBI:57705"/>
    </ligand>
</feature>
<dbReference type="EC" id="2.7.7.23" evidence="17"/>
<dbReference type="InterPro" id="IPR011004">
    <property type="entry name" value="Trimer_LpxA-like_sf"/>
</dbReference>
<feature type="binding site" evidence="17">
    <location>
        <position position="161"/>
    </location>
    <ligand>
        <name>UDP-N-acetyl-alpha-D-glucosamine</name>
        <dbReference type="ChEBI" id="CHEBI:57705"/>
    </ligand>
</feature>
<dbReference type="InterPro" id="IPR050065">
    <property type="entry name" value="GlmU-like"/>
</dbReference>
<evidence type="ECO:0000256" key="6">
    <source>
        <dbReference type="ARBA" id="ARBA00022723"/>
    </source>
</evidence>
<feature type="binding site" evidence="17">
    <location>
        <position position="176"/>
    </location>
    <ligand>
        <name>UDP-N-acetyl-alpha-D-glucosamine</name>
        <dbReference type="ChEBI" id="CHEBI:57705"/>
    </ligand>
</feature>
<feature type="region of interest" description="Pyrophosphorylase" evidence="17">
    <location>
        <begin position="1"/>
        <end position="236"/>
    </location>
</feature>
<keyword evidence="7 17" id="KW-0677">Repeat</keyword>
<evidence type="ECO:0000256" key="16">
    <source>
        <dbReference type="ARBA" id="ARBA00049628"/>
    </source>
</evidence>
<keyword evidence="20" id="KW-1185">Reference proteome</keyword>
<evidence type="ECO:0000256" key="7">
    <source>
        <dbReference type="ARBA" id="ARBA00022737"/>
    </source>
</evidence>
<comment type="catalytic activity">
    <reaction evidence="14 17">
        <text>alpha-D-glucosamine 1-phosphate + acetyl-CoA = N-acetyl-alpha-D-glucosamine 1-phosphate + CoA + H(+)</text>
        <dbReference type="Rhea" id="RHEA:13725"/>
        <dbReference type="ChEBI" id="CHEBI:15378"/>
        <dbReference type="ChEBI" id="CHEBI:57287"/>
        <dbReference type="ChEBI" id="CHEBI:57288"/>
        <dbReference type="ChEBI" id="CHEBI:57776"/>
        <dbReference type="ChEBI" id="CHEBI:58516"/>
        <dbReference type="EC" id="2.3.1.157"/>
    </reaction>
</comment>
<keyword evidence="8 17" id="KW-0460">Magnesium</keyword>
<evidence type="ECO:0000313" key="19">
    <source>
        <dbReference type="EMBL" id="SJN35261.1"/>
    </source>
</evidence>
<accession>A0A1R4JSM6</accession>
<feature type="domain" description="MobA-like NTP transferase" evidence="18">
    <location>
        <begin position="9"/>
        <end position="137"/>
    </location>
</feature>
<feature type="binding site" evidence="17">
    <location>
        <position position="234"/>
    </location>
    <ligand>
        <name>UDP-N-acetyl-alpha-D-glucosamine</name>
        <dbReference type="ChEBI" id="CHEBI:57705"/>
    </ligand>
</feature>
<evidence type="ECO:0000256" key="5">
    <source>
        <dbReference type="ARBA" id="ARBA00022695"/>
    </source>
</evidence>
<dbReference type="EC" id="2.3.1.157" evidence="17"/>
<comment type="caution">
    <text evidence="17">Lacks conserved residue(s) required for the propagation of feature annotation.</text>
</comment>
<dbReference type="GO" id="GO:0006048">
    <property type="term" value="P:UDP-N-acetylglucosamine biosynthetic process"/>
    <property type="evidence" value="ECO:0007669"/>
    <property type="project" value="UniProtKB-UniPathway"/>
</dbReference>
<sequence>MSENALAIIVLAAGQGTRMKSRLPKVLHEIGGRPLVGHVLATARALGAQHIEVVVRHERDQVIAALVDQYPDAVVVDQDEIPGTGRAVQVALDALPADFDGDVLVLSGDVPLLQSDTLEALIAGHRAASAAATVLSAHVDDPTGYGRVIRGADGIVERIVEQKDATADEAAVTEINAGVYVFRAAPLRVFLARVDQHNAQGEMYLTDVIGLLRGAAEPVAAELANDVASTFGVNDRAQLAEAGRVLNQRIVRHWQREGVTIIDPATTWIDDDAKLAPDVTILPNTQILRATVIAAGATVGPDTTLVDCEVGADAVVRRSDANLAVIGANATVGPFSFLRPGTVLGAGGKIGAYVETKNTQIGEGSKVPHLSYVGDATIGRNVNLGASTITANYDDVHKHRTEIGDEAHTGSHTVLVAPVKLGAGAKTGAGAVVRKDVPAGALAMSVAPQRNIVGWVEKNRAGTGAADAAARERSAE</sequence>
<dbReference type="EMBL" id="FUKO01000020">
    <property type="protein sequence ID" value="SJN35261.1"/>
    <property type="molecule type" value="Genomic_DNA"/>
</dbReference>
<feature type="region of interest" description="Linker" evidence="17">
    <location>
        <begin position="237"/>
        <end position="257"/>
    </location>
</feature>
<feature type="binding site" evidence="17">
    <location>
        <position position="429"/>
    </location>
    <ligand>
        <name>acetyl-CoA</name>
        <dbReference type="ChEBI" id="CHEBI:57288"/>
    </ligand>
</feature>
<evidence type="ECO:0000256" key="17">
    <source>
        <dbReference type="HAMAP-Rule" id="MF_01631"/>
    </source>
</evidence>
<evidence type="ECO:0000256" key="4">
    <source>
        <dbReference type="ARBA" id="ARBA00022679"/>
    </source>
</evidence>
<dbReference type="UniPathway" id="UPA00113">
    <property type="reaction ID" value="UER00532"/>
</dbReference>
<evidence type="ECO:0000256" key="8">
    <source>
        <dbReference type="ARBA" id="ARBA00022842"/>
    </source>
</evidence>
<organism evidence="19 20">
    <name type="scientific">Microbacterium esteraromaticum</name>
    <dbReference type="NCBI Taxonomy" id="57043"/>
    <lineage>
        <taxon>Bacteria</taxon>
        <taxon>Bacillati</taxon>
        <taxon>Actinomycetota</taxon>
        <taxon>Actinomycetes</taxon>
        <taxon>Micrococcales</taxon>
        <taxon>Microbacteriaceae</taxon>
        <taxon>Microbacterium</taxon>
    </lineage>
</organism>
<comment type="similarity">
    <text evidence="2 17">In the N-terminal section; belongs to the N-acetylglucosamine-1-phosphate uridyltransferase family.</text>
</comment>
<feature type="binding site" evidence="17">
    <location>
        <begin position="83"/>
        <end position="84"/>
    </location>
    <ligand>
        <name>UDP-N-acetyl-alpha-D-glucosamine</name>
        <dbReference type="ChEBI" id="CHEBI:57705"/>
    </ligand>
</feature>
<dbReference type="GO" id="GO:0000902">
    <property type="term" value="P:cell morphogenesis"/>
    <property type="evidence" value="ECO:0007669"/>
    <property type="project" value="UniProtKB-UniRule"/>
</dbReference>
<evidence type="ECO:0000256" key="2">
    <source>
        <dbReference type="ARBA" id="ARBA00007947"/>
    </source>
</evidence>
<evidence type="ECO:0000256" key="1">
    <source>
        <dbReference type="ARBA" id="ARBA00007707"/>
    </source>
</evidence>
<dbReference type="GO" id="GO:0009252">
    <property type="term" value="P:peptidoglycan biosynthetic process"/>
    <property type="evidence" value="ECO:0007669"/>
    <property type="project" value="UniProtKB-UniRule"/>
</dbReference>
<feature type="binding site" evidence="17">
    <location>
        <position position="25"/>
    </location>
    <ligand>
        <name>UDP-N-acetyl-alpha-D-glucosamine</name>
        <dbReference type="ChEBI" id="CHEBI:57705"/>
    </ligand>
</feature>
<proteinExistence type="inferred from homology"/>
<feature type="binding site" evidence="17">
    <location>
        <begin position="11"/>
        <end position="14"/>
    </location>
    <ligand>
        <name>UDP-N-acetyl-alpha-D-glucosamine</name>
        <dbReference type="ChEBI" id="CHEBI:57705"/>
    </ligand>
</feature>
<comment type="similarity">
    <text evidence="1 17">In the C-terminal section; belongs to the transferase hexapeptide repeat family.</text>
</comment>
<dbReference type="GO" id="GO:0019134">
    <property type="term" value="F:glucosamine-1-phosphate N-acetyltransferase activity"/>
    <property type="evidence" value="ECO:0007669"/>
    <property type="project" value="UniProtKB-UniRule"/>
</dbReference>
<keyword evidence="12 17" id="KW-0012">Acyltransferase</keyword>
<dbReference type="HAMAP" id="MF_01631">
    <property type="entry name" value="GlmU"/>
    <property type="match status" value="1"/>
</dbReference>
<dbReference type="Gene3D" id="3.90.550.10">
    <property type="entry name" value="Spore Coat Polysaccharide Biosynthesis Protein SpsA, Chain A"/>
    <property type="match status" value="1"/>
</dbReference>
<evidence type="ECO:0000256" key="13">
    <source>
        <dbReference type="ARBA" id="ARBA00023316"/>
    </source>
</evidence>
<comment type="subcellular location">
    <subcellularLocation>
        <location evidence="17">Cytoplasm</location>
    </subcellularLocation>
</comment>
<keyword evidence="13 17" id="KW-0961">Cell wall biogenesis/degradation</keyword>
<evidence type="ECO:0000259" key="18">
    <source>
        <dbReference type="Pfam" id="PF12804"/>
    </source>
</evidence>
<dbReference type="GO" id="GO:0009245">
    <property type="term" value="P:lipid A biosynthetic process"/>
    <property type="evidence" value="ECO:0007669"/>
    <property type="project" value="UniProtKB-UniRule"/>
</dbReference>
<dbReference type="CDD" id="cd03353">
    <property type="entry name" value="LbH_GlmU_C"/>
    <property type="match status" value="1"/>
</dbReference>
<keyword evidence="6 17" id="KW-0479">Metal-binding</keyword>
<feature type="active site" description="Proton acceptor" evidence="17">
    <location>
        <position position="369"/>
    </location>
</feature>
<dbReference type="PANTHER" id="PTHR43584">
    <property type="entry name" value="NUCLEOTIDYL TRANSFERASE"/>
    <property type="match status" value="1"/>
</dbReference>
<feature type="binding site" evidence="17">
    <location>
        <position position="383"/>
    </location>
    <ligand>
        <name>UDP-N-acetyl-alpha-D-glucosamine</name>
        <dbReference type="ChEBI" id="CHEBI:57705"/>
    </ligand>
</feature>
<dbReference type="GO" id="GO:0008360">
    <property type="term" value="P:regulation of cell shape"/>
    <property type="evidence" value="ECO:0007669"/>
    <property type="project" value="UniProtKB-KW"/>
</dbReference>
<comment type="pathway">
    <text evidence="17">Nucleotide-sugar biosynthesis; UDP-N-acetyl-alpha-D-glucosamine biosynthesis; UDP-N-acetyl-alpha-D-glucosamine from N-acetyl-alpha-D-glucosamine 1-phosphate: step 1/1.</text>
</comment>
<dbReference type="GO" id="GO:0005737">
    <property type="term" value="C:cytoplasm"/>
    <property type="evidence" value="ECO:0007669"/>
    <property type="project" value="UniProtKB-SubCell"/>
</dbReference>
<dbReference type="GO" id="GO:0071555">
    <property type="term" value="P:cell wall organization"/>
    <property type="evidence" value="ECO:0007669"/>
    <property type="project" value="UniProtKB-KW"/>
</dbReference>
<dbReference type="InterPro" id="IPR029044">
    <property type="entry name" value="Nucleotide-diphossugar_trans"/>
</dbReference>
<dbReference type="AlphaFoldDB" id="A0A1R4JSM6"/>
<evidence type="ECO:0000256" key="10">
    <source>
        <dbReference type="ARBA" id="ARBA00022984"/>
    </source>
</evidence>
<dbReference type="NCBIfam" id="NF010932">
    <property type="entry name" value="PRK14352.1"/>
    <property type="match status" value="1"/>
</dbReference>
<dbReference type="GO" id="GO:0000287">
    <property type="term" value="F:magnesium ion binding"/>
    <property type="evidence" value="ECO:0007669"/>
    <property type="project" value="UniProtKB-UniRule"/>
</dbReference>
<feature type="binding site" evidence="17">
    <location>
        <position position="78"/>
    </location>
    <ligand>
        <name>UDP-N-acetyl-alpha-D-glucosamine</name>
        <dbReference type="ChEBI" id="CHEBI:57705"/>
    </ligand>
</feature>
<dbReference type="GO" id="GO:0003977">
    <property type="term" value="F:UDP-N-acetylglucosamine diphosphorylase activity"/>
    <property type="evidence" value="ECO:0007669"/>
    <property type="project" value="UniProtKB-UniRule"/>
</dbReference>
<dbReference type="InterPro" id="IPR005882">
    <property type="entry name" value="Bifunctional_GlmU"/>
</dbReference>
<dbReference type="Gene3D" id="2.160.10.10">
    <property type="entry name" value="Hexapeptide repeat proteins"/>
    <property type="match status" value="1"/>
</dbReference>
<dbReference type="RefSeq" id="WP_087131421.1">
    <property type="nucleotide sequence ID" value="NZ_FUKO01000020.1"/>
</dbReference>
<keyword evidence="5 17" id="KW-0548">Nucleotidyltransferase</keyword>
<name>A0A1R4JSM6_9MICO</name>
<feature type="region of interest" description="N-acetyltransferase" evidence="17">
    <location>
        <begin position="258"/>
        <end position="476"/>
    </location>
</feature>
<dbReference type="SUPFAM" id="SSF53448">
    <property type="entry name" value="Nucleotide-diphospho-sugar transferases"/>
    <property type="match status" value="1"/>
</dbReference>
<feature type="binding site" evidence="17">
    <location>
        <position position="411"/>
    </location>
    <ligand>
        <name>acetyl-CoA</name>
        <dbReference type="ChEBI" id="CHEBI:57288"/>
    </ligand>
</feature>
<feature type="binding site" evidence="17">
    <location>
        <begin position="107"/>
        <end position="109"/>
    </location>
    <ligand>
        <name>UDP-N-acetyl-alpha-D-glucosamine</name>
        <dbReference type="ChEBI" id="CHEBI:57705"/>
    </ligand>
</feature>
<reference evidence="19 20" key="1">
    <citation type="submission" date="2017-02" db="EMBL/GenBank/DDBJ databases">
        <authorList>
            <person name="Peterson S.W."/>
        </authorList>
    </citation>
    <scope>NUCLEOTIDE SEQUENCE [LARGE SCALE GENOMIC DNA]</scope>
    <source>
        <strain evidence="19 20">B Mb 05.01</strain>
    </source>
</reference>
<comment type="function">
    <text evidence="16 17">Catalyzes the last two sequential reactions in the de novo biosynthetic pathway for UDP-N-acetylglucosamine (UDP-GlcNAc). The C-terminal domain catalyzes the transfer of acetyl group from acetyl coenzyme A to glucosamine-1-phosphate (GlcN-1-P) to produce N-acetylglucosamine-1-phosphate (GlcNAc-1-P), which is converted into UDP-GlcNAc by the transfer of uridine 5-monophosphate (from uridine 5-triphosphate), a reaction catalyzed by the N-terminal domain.</text>
</comment>
<protein>
    <recommendedName>
        <fullName evidence="17">Bifunctional protein GlmU</fullName>
    </recommendedName>
    <domain>
        <recommendedName>
            <fullName evidence="17">UDP-N-acetylglucosamine pyrophosphorylase</fullName>
            <ecNumber evidence="17">2.7.7.23</ecNumber>
        </recommendedName>
        <alternativeName>
            <fullName evidence="17">N-acetylglucosamine-1-phosphate uridyltransferase</fullName>
        </alternativeName>
    </domain>
    <domain>
        <recommendedName>
            <fullName evidence="17">Glucosamine-1-phosphate N-acetyltransferase</fullName>
            <ecNumber evidence="17">2.3.1.157</ecNumber>
        </recommendedName>
    </domain>
</protein>
<gene>
    <name evidence="17" type="primary">glmU</name>
    <name evidence="19" type="ORF">FM104_08805</name>
</gene>
<dbReference type="Proteomes" id="UP000196320">
    <property type="component" value="Unassembled WGS sequence"/>
</dbReference>
<comment type="cofactor">
    <cofactor evidence="17">
        <name>Mg(2+)</name>
        <dbReference type="ChEBI" id="CHEBI:18420"/>
    </cofactor>
    <text evidence="17">Binds 1 Mg(2+) ion per subunit.</text>
</comment>
<feature type="binding site" evidence="17">
    <location>
        <position position="386"/>
    </location>
    <ligand>
        <name>acetyl-CoA</name>
        <dbReference type="ChEBI" id="CHEBI:57288"/>
    </ligand>
</feature>
<feature type="binding site" evidence="17">
    <location>
        <position position="357"/>
    </location>
    <ligand>
        <name>UDP-N-acetyl-alpha-D-glucosamine</name>
        <dbReference type="ChEBI" id="CHEBI:57705"/>
    </ligand>
</feature>
<feature type="binding site" evidence="17">
    <location>
        <position position="146"/>
    </location>
    <ligand>
        <name>UDP-N-acetyl-alpha-D-glucosamine</name>
        <dbReference type="ChEBI" id="CHEBI:57705"/>
    </ligand>
</feature>
<comment type="pathway">
    <text evidence="17">Bacterial outer membrane biogenesis; LPS lipid A biosynthesis.</text>
</comment>
<evidence type="ECO:0000256" key="11">
    <source>
        <dbReference type="ARBA" id="ARBA00023268"/>
    </source>
</evidence>
<dbReference type="UniPathway" id="UPA00973"/>
<dbReference type="PANTHER" id="PTHR43584:SF3">
    <property type="entry name" value="BIFUNCTIONAL PROTEIN GLMU"/>
    <property type="match status" value="1"/>
</dbReference>
<dbReference type="CDD" id="cd02540">
    <property type="entry name" value="GT2_GlmU_N_bac"/>
    <property type="match status" value="1"/>
</dbReference>